<comment type="caution">
    <text evidence="1">The sequence shown here is derived from an EMBL/GenBank/DDBJ whole genome shotgun (WGS) entry which is preliminary data.</text>
</comment>
<dbReference type="Proteomes" id="UP000261231">
    <property type="component" value="Unassembled WGS sequence"/>
</dbReference>
<evidence type="ECO:0000313" key="2">
    <source>
        <dbReference type="Proteomes" id="UP000261231"/>
    </source>
</evidence>
<dbReference type="EMBL" id="QVFD01000010">
    <property type="protein sequence ID" value="RGC45802.1"/>
    <property type="molecule type" value="Genomic_DNA"/>
</dbReference>
<name>A0A3E2XK91_9FIRM</name>
<reference evidence="1 2" key="1">
    <citation type="submission" date="2018-08" db="EMBL/GenBank/DDBJ databases">
        <title>A genome reference for cultivated species of the human gut microbiota.</title>
        <authorList>
            <person name="Zou Y."/>
            <person name="Xue W."/>
            <person name="Luo G."/>
        </authorList>
    </citation>
    <scope>NUCLEOTIDE SEQUENCE [LARGE SCALE GENOMIC DNA]</scope>
    <source>
        <strain evidence="1 2">AM28-39</strain>
    </source>
</reference>
<keyword evidence="2" id="KW-1185">Reference proteome</keyword>
<evidence type="ECO:0000313" key="1">
    <source>
        <dbReference type="EMBL" id="RGC45802.1"/>
    </source>
</evidence>
<protein>
    <submittedName>
        <fullName evidence="1">Uncharacterized protein</fullName>
    </submittedName>
</protein>
<dbReference type="OrthoDB" id="94797at2"/>
<organism evidence="1 2">
    <name type="scientific">Coprococcus catus</name>
    <dbReference type="NCBI Taxonomy" id="116085"/>
    <lineage>
        <taxon>Bacteria</taxon>
        <taxon>Bacillati</taxon>
        <taxon>Bacillota</taxon>
        <taxon>Clostridia</taxon>
        <taxon>Lachnospirales</taxon>
        <taxon>Lachnospiraceae</taxon>
        <taxon>Coprococcus</taxon>
    </lineage>
</organism>
<gene>
    <name evidence="1" type="ORF">DW747_10625</name>
</gene>
<proteinExistence type="predicted"/>
<dbReference type="AlphaFoldDB" id="A0A3E2XK91"/>
<accession>A0A3E2XK91</accession>
<dbReference type="RefSeq" id="WP_117540495.1">
    <property type="nucleotide sequence ID" value="NZ_QVFD01000010.1"/>
</dbReference>
<dbReference type="PROSITE" id="PS51257">
    <property type="entry name" value="PROKAR_LIPOPROTEIN"/>
    <property type="match status" value="1"/>
</dbReference>
<sequence>MKSKITIILCVVLCIAALSGCGKGEKYSKAEQEAIKDVNSMVEEKYKIEIDESKYLYSVGKQVSENEFVDLDNDIVQENQYQNVISVSAMNNHPDKKDDILSFAVIYNKQTKDIILINVNR</sequence>